<name>A0A4U3MQM7_9ACTN</name>
<keyword evidence="3 5" id="KW-0808">Transferase</keyword>
<evidence type="ECO:0000313" key="5">
    <source>
        <dbReference type="EMBL" id="TKK91450.1"/>
    </source>
</evidence>
<dbReference type="InterPro" id="IPR004839">
    <property type="entry name" value="Aminotransferase_I/II_large"/>
</dbReference>
<sequence length="455" mass="50571">MGQCTPLPSGNRRKEDRAPVNVPFSKIIARPSLPMPNPDVISLGEYMENGAPYGHPIYLAIGETWSEIAPGLAAELGKTEIHSHGYHLSMYGIPELHQVASRRIRAEHRLDEVAEEGDSYEVSITWNGTRQAMSDFARLLLDRYDDGRRPITFAAGPSWDYAGVFGPLGYATEYVPLTPEREFRPSIDDLRQLVVSAVGSTRMRPGIIVLNAQHNPTAVNWDASFVRDAVSLAIEHEVPILLDDAYYAVHDEGVTPTSSLQLLLQAVKDERIARDLPWLAVRSLGKQFHCSGWGLGLMVASPPVLDLLVNGYRLRHSLSHGGVLQAAMARWLAEDSADTFLAEQRQEYKRKRRFFRTTLEQDLGYPADKIHTGECTPYSLFAVPEKYSGSPESVEAFRRSCFSETGVMLGSAWPWPLSGRVNHLPYLRMFLGPGVEVLGDALSRMASAGYVYDAM</sequence>
<reference evidence="5 6" key="1">
    <citation type="submission" date="2019-04" db="EMBL/GenBank/DDBJ databases">
        <title>Herbidospora sp. NEAU-GS14.nov., a novel actinomycete isolated from soil.</title>
        <authorList>
            <person name="Han L."/>
        </authorList>
    </citation>
    <scope>NUCLEOTIDE SEQUENCE [LARGE SCALE GENOMIC DNA]</scope>
    <source>
        <strain evidence="5 6">NEAU-GS14</strain>
    </source>
</reference>
<accession>A0A4U3MQM7</accession>
<dbReference type="Gene3D" id="3.40.640.10">
    <property type="entry name" value="Type I PLP-dependent aspartate aminotransferase-like (Major domain)"/>
    <property type="match status" value="1"/>
</dbReference>
<keyword evidence="6" id="KW-1185">Reference proteome</keyword>
<dbReference type="SUPFAM" id="SSF53383">
    <property type="entry name" value="PLP-dependent transferases"/>
    <property type="match status" value="1"/>
</dbReference>
<dbReference type="GO" id="GO:0008483">
    <property type="term" value="F:transaminase activity"/>
    <property type="evidence" value="ECO:0007669"/>
    <property type="project" value="UniProtKB-KW"/>
</dbReference>
<dbReference type="PANTHER" id="PTHR42832:SF3">
    <property type="entry name" value="L-GLUTAMINE--4-(METHYLSULFANYL)-2-OXOBUTANOATE AMINOTRANSFERASE"/>
    <property type="match status" value="1"/>
</dbReference>
<dbReference type="GO" id="GO:0030170">
    <property type="term" value="F:pyridoxal phosphate binding"/>
    <property type="evidence" value="ECO:0007669"/>
    <property type="project" value="InterPro"/>
</dbReference>
<comment type="caution">
    <text evidence="5">The sequence shown here is derived from an EMBL/GenBank/DDBJ whole genome shotgun (WGS) entry which is preliminary data.</text>
</comment>
<dbReference type="InterPro" id="IPR015422">
    <property type="entry name" value="PyrdxlP-dep_Trfase_small"/>
</dbReference>
<feature type="domain" description="Aminotransferase class I/classII large" evidence="4">
    <location>
        <begin position="169"/>
        <end position="409"/>
    </location>
</feature>
<evidence type="ECO:0000256" key="2">
    <source>
        <dbReference type="ARBA" id="ARBA00022576"/>
    </source>
</evidence>
<dbReference type="AlphaFoldDB" id="A0A4U3MQM7"/>
<dbReference type="Proteomes" id="UP000308705">
    <property type="component" value="Unassembled WGS sequence"/>
</dbReference>
<evidence type="ECO:0000313" key="6">
    <source>
        <dbReference type="Proteomes" id="UP000308705"/>
    </source>
</evidence>
<comment type="cofactor">
    <cofactor evidence="1">
        <name>pyridoxal 5'-phosphate</name>
        <dbReference type="ChEBI" id="CHEBI:597326"/>
    </cofactor>
</comment>
<evidence type="ECO:0000256" key="1">
    <source>
        <dbReference type="ARBA" id="ARBA00001933"/>
    </source>
</evidence>
<evidence type="ECO:0000256" key="3">
    <source>
        <dbReference type="ARBA" id="ARBA00022679"/>
    </source>
</evidence>
<dbReference type="CDD" id="cd00609">
    <property type="entry name" value="AAT_like"/>
    <property type="match status" value="1"/>
</dbReference>
<protein>
    <submittedName>
        <fullName evidence="5">Aminotransferase class I/II-fold pyridoxal phosphate-dependent enzyme</fullName>
    </submittedName>
</protein>
<dbReference type="InterPro" id="IPR015421">
    <property type="entry name" value="PyrdxlP-dep_Trfase_major"/>
</dbReference>
<dbReference type="Pfam" id="PF00155">
    <property type="entry name" value="Aminotran_1_2"/>
    <property type="match status" value="1"/>
</dbReference>
<dbReference type="OrthoDB" id="3469560at2"/>
<dbReference type="PANTHER" id="PTHR42832">
    <property type="entry name" value="AMINO ACID AMINOTRANSFERASE"/>
    <property type="match status" value="1"/>
</dbReference>
<dbReference type="InterPro" id="IPR015424">
    <property type="entry name" value="PyrdxlP-dep_Trfase"/>
</dbReference>
<evidence type="ECO:0000259" key="4">
    <source>
        <dbReference type="Pfam" id="PF00155"/>
    </source>
</evidence>
<gene>
    <name evidence="5" type="ORF">FDA94_01305</name>
</gene>
<proteinExistence type="predicted"/>
<dbReference type="Gene3D" id="3.90.1150.10">
    <property type="entry name" value="Aspartate Aminotransferase, domain 1"/>
    <property type="match status" value="1"/>
</dbReference>
<dbReference type="InterPro" id="IPR050881">
    <property type="entry name" value="LL-DAP_aminotransferase"/>
</dbReference>
<dbReference type="EMBL" id="SZQA01000001">
    <property type="protein sequence ID" value="TKK91450.1"/>
    <property type="molecule type" value="Genomic_DNA"/>
</dbReference>
<keyword evidence="2 5" id="KW-0032">Aminotransferase</keyword>
<organism evidence="5 6">
    <name type="scientific">Herbidospora galbida</name>
    <dbReference type="NCBI Taxonomy" id="2575442"/>
    <lineage>
        <taxon>Bacteria</taxon>
        <taxon>Bacillati</taxon>
        <taxon>Actinomycetota</taxon>
        <taxon>Actinomycetes</taxon>
        <taxon>Streptosporangiales</taxon>
        <taxon>Streptosporangiaceae</taxon>
        <taxon>Herbidospora</taxon>
    </lineage>
</organism>